<reference evidence="2" key="2">
    <citation type="journal article" date="2017" name="J. Anim. Genet.">
        <title>Multiple reference genome sequences of hot pepper reveal the massive evolution of plant disease resistance genes by retroduplication.</title>
        <authorList>
            <person name="Kim S."/>
            <person name="Park J."/>
            <person name="Yeom S.-I."/>
            <person name="Kim Y.-M."/>
            <person name="Seo E."/>
            <person name="Kim K.-T."/>
            <person name="Kim M.-S."/>
            <person name="Lee J.M."/>
            <person name="Cheong K."/>
            <person name="Shin H.-S."/>
            <person name="Kim S.-B."/>
            <person name="Han K."/>
            <person name="Lee J."/>
            <person name="Park M."/>
            <person name="Lee H.-A."/>
            <person name="Lee H.-Y."/>
            <person name="Lee Y."/>
            <person name="Oh S."/>
            <person name="Lee J.H."/>
            <person name="Choi E."/>
            <person name="Choi E."/>
            <person name="Lee S.E."/>
            <person name="Jeon J."/>
            <person name="Kim H."/>
            <person name="Choi G."/>
            <person name="Song H."/>
            <person name="Lee J."/>
            <person name="Lee S.-C."/>
            <person name="Kwon J.-K."/>
            <person name="Lee H.-Y."/>
            <person name="Koo N."/>
            <person name="Hong Y."/>
            <person name="Kim R.W."/>
            <person name="Kang W.-H."/>
            <person name="Huh J.H."/>
            <person name="Kang B.-C."/>
            <person name="Yang T.-J."/>
            <person name="Lee Y.-H."/>
            <person name="Bennetzen J.L."/>
            <person name="Choi D."/>
        </authorList>
    </citation>
    <scope>NUCLEOTIDE SEQUENCE [LARGE SCALE GENOMIC DNA]</scope>
    <source>
        <strain evidence="2">cv. PBC81</strain>
    </source>
</reference>
<evidence type="ECO:0000313" key="2">
    <source>
        <dbReference type="Proteomes" id="UP000224567"/>
    </source>
</evidence>
<name>A0A2G2XDV3_CAPBA</name>
<accession>A0A2G2XDV3</accession>
<protein>
    <submittedName>
        <fullName evidence="1">Uncharacterized protein</fullName>
    </submittedName>
</protein>
<proteinExistence type="predicted"/>
<dbReference type="PANTHER" id="PTHR48302">
    <property type="entry name" value="ULP1 PROTEASE FAMILY, C-TERMINAL CATALYTIC DOMAIN CONTAINING PROTEIN"/>
    <property type="match status" value="1"/>
</dbReference>
<keyword evidence="2" id="KW-1185">Reference proteome</keyword>
<dbReference type="PANTHER" id="PTHR48302:SF2">
    <property type="entry name" value="DUF1985 DOMAIN-CONTAINING PROTEIN"/>
    <property type="match status" value="1"/>
</dbReference>
<reference evidence="1 2" key="1">
    <citation type="journal article" date="2017" name="Genome Biol.">
        <title>New reference genome sequences of hot pepper reveal the massive evolution of plant disease-resistance genes by retroduplication.</title>
        <authorList>
            <person name="Kim S."/>
            <person name="Park J."/>
            <person name="Yeom S.I."/>
            <person name="Kim Y.M."/>
            <person name="Seo E."/>
            <person name="Kim K.T."/>
            <person name="Kim M.S."/>
            <person name="Lee J.M."/>
            <person name="Cheong K."/>
            <person name="Shin H.S."/>
            <person name="Kim S.B."/>
            <person name="Han K."/>
            <person name="Lee J."/>
            <person name="Park M."/>
            <person name="Lee H.A."/>
            <person name="Lee H.Y."/>
            <person name="Lee Y."/>
            <person name="Oh S."/>
            <person name="Lee J.H."/>
            <person name="Choi E."/>
            <person name="Choi E."/>
            <person name="Lee S.E."/>
            <person name="Jeon J."/>
            <person name="Kim H."/>
            <person name="Choi G."/>
            <person name="Song H."/>
            <person name="Lee J."/>
            <person name="Lee S.C."/>
            <person name="Kwon J.K."/>
            <person name="Lee H.Y."/>
            <person name="Koo N."/>
            <person name="Hong Y."/>
            <person name="Kim R.W."/>
            <person name="Kang W.H."/>
            <person name="Huh J.H."/>
            <person name="Kang B.C."/>
            <person name="Yang T.J."/>
            <person name="Lee Y.H."/>
            <person name="Bennetzen J.L."/>
            <person name="Choi D."/>
        </authorList>
    </citation>
    <scope>NUCLEOTIDE SEQUENCE [LARGE SCALE GENOMIC DNA]</scope>
    <source>
        <strain evidence="2">cv. PBC81</strain>
    </source>
</reference>
<sequence>MSYALQIWWYECCATVDESLVFHVHNLIPRMVNWKVVKPKPRYEDLMDDIFSKIVFFYRDTFLVYWNLTPTPQELNYLELSNPLMFGPTNHDVNVAQAIFVQQQSERTAPTKFGDEFDDFSTPPNADFLKKMRFDSGPSSHPPVAQYPLYESEKGIPDREGDPPQSLNEHKMDAKCDNVVHDVGQSSKDSEEALHNTDGDLSKAITLYVPPLTAAYPTGITDITVAAIDTCDRQGNTDSQCYISDNTIAAIS</sequence>
<organism evidence="1 2">
    <name type="scientific">Capsicum baccatum</name>
    <name type="common">Peruvian pepper</name>
    <dbReference type="NCBI Taxonomy" id="33114"/>
    <lineage>
        <taxon>Eukaryota</taxon>
        <taxon>Viridiplantae</taxon>
        <taxon>Streptophyta</taxon>
        <taxon>Embryophyta</taxon>
        <taxon>Tracheophyta</taxon>
        <taxon>Spermatophyta</taxon>
        <taxon>Magnoliopsida</taxon>
        <taxon>eudicotyledons</taxon>
        <taxon>Gunneridae</taxon>
        <taxon>Pentapetalae</taxon>
        <taxon>asterids</taxon>
        <taxon>lamiids</taxon>
        <taxon>Solanales</taxon>
        <taxon>Solanaceae</taxon>
        <taxon>Solanoideae</taxon>
        <taxon>Capsiceae</taxon>
        <taxon>Capsicum</taxon>
    </lineage>
</organism>
<dbReference type="Proteomes" id="UP000224567">
    <property type="component" value="Unassembled WGS sequence"/>
</dbReference>
<evidence type="ECO:0000313" key="1">
    <source>
        <dbReference type="EMBL" id="PHT55667.1"/>
    </source>
</evidence>
<gene>
    <name evidence="1" type="ORF">CQW23_04153</name>
</gene>
<dbReference type="EMBL" id="MLFT02000002">
    <property type="protein sequence ID" value="PHT55667.1"/>
    <property type="molecule type" value="Genomic_DNA"/>
</dbReference>
<dbReference type="AlphaFoldDB" id="A0A2G2XDV3"/>
<comment type="caution">
    <text evidence="1">The sequence shown here is derived from an EMBL/GenBank/DDBJ whole genome shotgun (WGS) entry which is preliminary data.</text>
</comment>